<feature type="region of interest" description="Disordered" evidence="1">
    <location>
        <begin position="46"/>
        <end position="72"/>
    </location>
</feature>
<dbReference type="RefSeq" id="WP_271139967.1">
    <property type="nucleotide sequence ID" value="NZ_JAPYYP010000008.1"/>
</dbReference>
<gene>
    <name evidence="3" type="ORF">O3V59_09005</name>
</gene>
<sequence>MNRINKKIHSLSLAFVLVASVGAYAFAFQGDGNEGAGTSDANVEVKADSKPLNDKPEPILKGNADQSGLQSQSFKATKSSVLDENYLEEQNAEVKLTAYMTYEEFVKLAGDDAVTTEIAKDRVVLAVQVYYPNGLEHPRFGLIKNCLATGMYDAETGEYLGGNFTTMK</sequence>
<reference evidence="3" key="1">
    <citation type="submission" date="2022-12" db="EMBL/GenBank/DDBJ databases">
        <title>Draft genome sequence of the thermophilic strain Brevibacillus thermoruber HT42, isolated from Los Humeros, Puebla, Mexico, with biotechnological potential.</title>
        <authorList>
            <person name="Lara Sanchez J."/>
            <person name="Solis Palacios R."/>
            <person name="Bustos Baena A.S."/>
            <person name="Ruz Baez A.E."/>
            <person name="Espinosa Luna G."/>
            <person name="Oliart Ros R.M."/>
        </authorList>
    </citation>
    <scope>NUCLEOTIDE SEQUENCE</scope>
    <source>
        <strain evidence="3">HT42</strain>
    </source>
</reference>
<feature type="signal peptide" evidence="2">
    <location>
        <begin position="1"/>
        <end position="25"/>
    </location>
</feature>
<organism evidence="3 4">
    <name type="scientific">Brevibacillus thermoruber</name>
    <dbReference type="NCBI Taxonomy" id="33942"/>
    <lineage>
        <taxon>Bacteria</taxon>
        <taxon>Bacillati</taxon>
        <taxon>Bacillota</taxon>
        <taxon>Bacilli</taxon>
        <taxon>Bacillales</taxon>
        <taxon>Paenibacillaceae</taxon>
        <taxon>Brevibacillus</taxon>
    </lineage>
</organism>
<protein>
    <submittedName>
        <fullName evidence="3">Uncharacterized protein</fullName>
    </submittedName>
</protein>
<feature type="compositionally biased region" description="Basic and acidic residues" evidence="1">
    <location>
        <begin position="46"/>
        <end position="58"/>
    </location>
</feature>
<comment type="caution">
    <text evidence="3">The sequence shown here is derived from an EMBL/GenBank/DDBJ whole genome shotgun (WGS) entry which is preliminary data.</text>
</comment>
<proteinExistence type="predicted"/>
<evidence type="ECO:0000313" key="3">
    <source>
        <dbReference type="EMBL" id="MDA5108498.1"/>
    </source>
</evidence>
<dbReference type="Proteomes" id="UP001151071">
    <property type="component" value="Unassembled WGS sequence"/>
</dbReference>
<dbReference type="EMBL" id="JAPYYP010000008">
    <property type="protein sequence ID" value="MDA5108498.1"/>
    <property type="molecule type" value="Genomic_DNA"/>
</dbReference>
<evidence type="ECO:0000256" key="2">
    <source>
        <dbReference type="SAM" id="SignalP"/>
    </source>
</evidence>
<feature type="chain" id="PRO_5040951956" evidence="2">
    <location>
        <begin position="26"/>
        <end position="168"/>
    </location>
</feature>
<accession>A0A9X3Z399</accession>
<keyword evidence="4" id="KW-1185">Reference proteome</keyword>
<name>A0A9X3Z399_9BACL</name>
<evidence type="ECO:0000313" key="4">
    <source>
        <dbReference type="Proteomes" id="UP001151071"/>
    </source>
</evidence>
<dbReference type="AlphaFoldDB" id="A0A9X3Z399"/>
<keyword evidence="2" id="KW-0732">Signal</keyword>
<evidence type="ECO:0000256" key="1">
    <source>
        <dbReference type="SAM" id="MobiDB-lite"/>
    </source>
</evidence>